<evidence type="ECO:0000313" key="1">
    <source>
        <dbReference type="EnsemblMetazoa" id="GPPI043465-PA"/>
    </source>
</evidence>
<proteinExistence type="predicted"/>
<dbReference type="EMBL" id="JXJN01022220">
    <property type="status" value="NOT_ANNOTATED_CDS"/>
    <property type="molecule type" value="Genomic_DNA"/>
</dbReference>
<protein>
    <submittedName>
        <fullName evidence="1">Uncharacterized protein</fullName>
    </submittedName>
</protein>
<dbReference type="EnsemblMetazoa" id="GPPI043465-RA">
    <property type="protein sequence ID" value="GPPI043465-PA"/>
    <property type="gene ID" value="GPPI043465"/>
</dbReference>
<evidence type="ECO:0000313" key="2">
    <source>
        <dbReference type="Proteomes" id="UP000092460"/>
    </source>
</evidence>
<dbReference type="AlphaFoldDB" id="A0A1B0BXG9"/>
<dbReference type="VEuPathDB" id="VectorBase:GPPI043465"/>
<reference evidence="1" key="2">
    <citation type="submission" date="2020-05" db="UniProtKB">
        <authorList>
            <consortium name="EnsemblMetazoa"/>
        </authorList>
    </citation>
    <scope>IDENTIFICATION</scope>
    <source>
        <strain evidence="1">IAEA</strain>
    </source>
</reference>
<keyword evidence="2" id="KW-1185">Reference proteome</keyword>
<dbReference type="Proteomes" id="UP000092460">
    <property type="component" value="Unassembled WGS sequence"/>
</dbReference>
<organism evidence="1 2">
    <name type="scientific">Glossina palpalis gambiensis</name>
    <dbReference type="NCBI Taxonomy" id="67801"/>
    <lineage>
        <taxon>Eukaryota</taxon>
        <taxon>Metazoa</taxon>
        <taxon>Ecdysozoa</taxon>
        <taxon>Arthropoda</taxon>
        <taxon>Hexapoda</taxon>
        <taxon>Insecta</taxon>
        <taxon>Pterygota</taxon>
        <taxon>Neoptera</taxon>
        <taxon>Endopterygota</taxon>
        <taxon>Diptera</taxon>
        <taxon>Brachycera</taxon>
        <taxon>Muscomorpha</taxon>
        <taxon>Hippoboscoidea</taxon>
        <taxon>Glossinidae</taxon>
        <taxon>Glossina</taxon>
    </lineage>
</organism>
<sequence length="231" mass="26449">MNVNICGYTYLFRENNAIYLKNNVPNDVRPYADVILFGKKITDLLISDASITCIGNKLAKTYFESGKPLKRIKSSIRTADDNLQSISGFIETVISFRGVEKLIQIFVNPTLSKDLYLGYDFGKLYDLMSLAELKFHRTSLRIIIEQESPARPERFGRVRRIVDRVHLLTHLHCHYRIIQLDNLCFTNVGVNQAKPFNNLFSRKARQIVTSLYDAGVRNETIGYENPVGPVQ</sequence>
<accession>A0A1B0BXG9</accession>
<name>A0A1B0BXG9_9MUSC</name>
<reference evidence="2" key="1">
    <citation type="submission" date="2015-01" db="EMBL/GenBank/DDBJ databases">
        <authorList>
            <person name="Aksoy S."/>
            <person name="Warren W."/>
            <person name="Wilson R.K."/>
        </authorList>
    </citation>
    <scope>NUCLEOTIDE SEQUENCE [LARGE SCALE GENOMIC DNA]</scope>
    <source>
        <strain evidence="2">IAEA</strain>
    </source>
</reference>